<dbReference type="Proteomes" id="UP000315783">
    <property type="component" value="Unassembled WGS sequence"/>
</dbReference>
<dbReference type="InterPro" id="IPR001138">
    <property type="entry name" value="Zn2Cys6_DnaBD"/>
</dbReference>
<sequence>MASSTSATSATTEAAAADAASPISMDLPIVDMDVYLSHDPSSAEAAAECARAADALIRYGALVLRDSRVAARDNDDFLDLLEDYFAQPETALRRDERPALGYQVGATLENTERPKCAVDEPCLDVIARLAPDQRPLDVAAHQPDPKCRFFWRMADEAPYQTAFPAAAAPNVLPDDPALRARWAPTMDRWGNCMKSAVSTLSEMAAVGLGLPRTYFSDAGRYGPHLLAPTASDLTKYGEKDTILAGFHTDLNFLTIHGRSRYPGLNIWARNTGRRIPVRMPPGNYLLVQAGKQLEHLTGGLVKAGFHEVTVSEATLDTMRRRAAERPDRPQIRISSTLFWHLNSDFDLVPVPALADRARALRDARRAQGRDEGRETEYPPMKVGHQVESARRVRCDEERPKCRRCVKGGHECRGYELPPSSETAIVISSKLGPEASKEQHAALKRALRTMARRSDKPAVEIDPPYWDYMQAIKFYHTYVKEWQPTEFGVLQAPSFSDRTHPANFLGRQISHYIKMLSMHRGKLLQPGEGDGLETLWSSYSNTMLEIIELINFFIRGGTFKGRNYIYSCLYTLMRLDLPAHWSLWHAHIRGSIAYIRSIGGVPNMLRSSMTTGPPIGFTRLLSEAIMFSTTTPARMQITDYNGFSDDEMRIILLGEYDCDLPAPLDLRIAMFHVNRLRYTAATTAATTNLTHLVHRQLEEIDHADIENWTETNPVYGREHSMALSRIFHIAVRLFALLTLPRRGTASWARAATQHAHAAGMDPYHGLRIAQRTELLVRMRVLFPRLAYPPNLRWPMVVAGVALADGAAEDRDFVSRSLLAIWEQPIVACGPIRCRELLHRFWKSGGREWDDCFPEPVPC</sequence>
<dbReference type="InterPro" id="IPR027443">
    <property type="entry name" value="IPNS-like_sf"/>
</dbReference>
<dbReference type="GO" id="GO:0005634">
    <property type="term" value="C:nucleus"/>
    <property type="evidence" value="ECO:0007669"/>
    <property type="project" value="TreeGrafter"/>
</dbReference>
<comment type="caution">
    <text evidence="3">The sequence shown here is derived from an EMBL/GenBank/DDBJ whole genome shotgun (WGS) entry which is preliminary data.</text>
</comment>
<keyword evidence="4" id="KW-1185">Reference proteome</keyword>
<accession>A0A545VHR7</accession>
<feature type="domain" description="Zn(2)-C6 fungal-type" evidence="2">
    <location>
        <begin position="390"/>
        <end position="417"/>
    </location>
</feature>
<gene>
    <name evidence="3" type="ORF">IF1G_01205</name>
</gene>
<dbReference type="OrthoDB" id="10248513at2759"/>
<dbReference type="Gene3D" id="2.60.120.330">
    <property type="entry name" value="B-lactam Antibiotic, Isopenicillin N Synthase, Chain"/>
    <property type="match status" value="1"/>
</dbReference>
<organism evidence="3 4">
    <name type="scientific">Cordyceps javanica</name>
    <dbReference type="NCBI Taxonomy" id="43265"/>
    <lineage>
        <taxon>Eukaryota</taxon>
        <taxon>Fungi</taxon>
        <taxon>Dikarya</taxon>
        <taxon>Ascomycota</taxon>
        <taxon>Pezizomycotina</taxon>
        <taxon>Sordariomycetes</taxon>
        <taxon>Hypocreomycetidae</taxon>
        <taxon>Hypocreales</taxon>
        <taxon>Cordycipitaceae</taxon>
        <taxon>Cordyceps</taxon>
    </lineage>
</organism>
<dbReference type="PANTHER" id="PTHR37534">
    <property type="entry name" value="TRANSCRIPTIONAL ACTIVATOR PROTEIN UGA3"/>
    <property type="match status" value="1"/>
</dbReference>
<name>A0A545VHR7_9HYPO</name>
<dbReference type="InterPro" id="IPR036864">
    <property type="entry name" value="Zn2-C6_fun-type_DNA-bd_sf"/>
</dbReference>
<dbReference type="GO" id="GO:0008270">
    <property type="term" value="F:zinc ion binding"/>
    <property type="evidence" value="ECO:0007669"/>
    <property type="project" value="InterPro"/>
</dbReference>
<dbReference type="FunFam" id="2.60.120.330:FF:000039">
    <property type="entry name" value="Unplaced genomic scaffold supercont1.13, whole genome shotgun sequence"/>
    <property type="match status" value="1"/>
</dbReference>
<evidence type="ECO:0000259" key="2">
    <source>
        <dbReference type="Pfam" id="PF00172"/>
    </source>
</evidence>
<dbReference type="SUPFAM" id="SSF57701">
    <property type="entry name" value="Zn2/Cys6 DNA-binding domain"/>
    <property type="match status" value="1"/>
</dbReference>
<dbReference type="STRING" id="43265.A0A545VHR7"/>
<dbReference type="GO" id="GO:0045944">
    <property type="term" value="P:positive regulation of transcription by RNA polymerase II"/>
    <property type="evidence" value="ECO:0007669"/>
    <property type="project" value="TreeGrafter"/>
</dbReference>
<dbReference type="GO" id="GO:0000976">
    <property type="term" value="F:transcription cis-regulatory region binding"/>
    <property type="evidence" value="ECO:0007669"/>
    <property type="project" value="TreeGrafter"/>
</dbReference>
<evidence type="ECO:0000313" key="3">
    <source>
        <dbReference type="EMBL" id="TQW01274.1"/>
    </source>
</evidence>
<proteinExistence type="predicted"/>
<keyword evidence="1" id="KW-0539">Nucleus</keyword>
<dbReference type="Pfam" id="PF00172">
    <property type="entry name" value="Zn_clus"/>
    <property type="match status" value="1"/>
</dbReference>
<evidence type="ECO:0000256" key="1">
    <source>
        <dbReference type="ARBA" id="ARBA00023242"/>
    </source>
</evidence>
<evidence type="ECO:0000313" key="4">
    <source>
        <dbReference type="Proteomes" id="UP000315783"/>
    </source>
</evidence>
<dbReference type="Gene3D" id="4.10.240.10">
    <property type="entry name" value="Zn(2)-C6 fungal-type DNA-binding domain"/>
    <property type="match status" value="1"/>
</dbReference>
<dbReference type="CDD" id="cd00067">
    <property type="entry name" value="GAL4"/>
    <property type="match status" value="1"/>
</dbReference>
<dbReference type="AlphaFoldDB" id="A0A545VHR7"/>
<dbReference type="GO" id="GO:0000981">
    <property type="term" value="F:DNA-binding transcription factor activity, RNA polymerase II-specific"/>
    <property type="evidence" value="ECO:0007669"/>
    <property type="project" value="InterPro"/>
</dbReference>
<dbReference type="SUPFAM" id="SSF51197">
    <property type="entry name" value="Clavaminate synthase-like"/>
    <property type="match status" value="1"/>
</dbReference>
<dbReference type="PANTHER" id="PTHR37534:SF7">
    <property type="entry name" value="TRANSCRIPTIONAL ACTIVATOR PROTEIN UGA3"/>
    <property type="match status" value="1"/>
</dbReference>
<protein>
    <submittedName>
        <fullName evidence="3">Clavaminate synthase-like protein</fullName>
    </submittedName>
</protein>
<dbReference type="EMBL" id="SPUK01000001">
    <property type="protein sequence ID" value="TQW01274.1"/>
    <property type="molecule type" value="Genomic_DNA"/>
</dbReference>
<reference evidence="3 4" key="1">
    <citation type="journal article" date="2019" name="Appl. Microbiol. Biotechnol.">
        <title>Genome sequence of Isaria javanica and comparative genome analysis insights into family S53 peptidase evolution in fungal entomopathogens.</title>
        <authorList>
            <person name="Lin R."/>
            <person name="Zhang X."/>
            <person name="Xin B."/>
            <person name="Zou M."/>
            <person name="Gao Y."/>
            <person name="Qin F."/>
            <person name="Hu Q."/>
            <person name="Xie B."/>
            <person name="Cheng X."/>
        </authorList>
    </citation>
    <scope>NUCLEOTIDE SEQUENCE [LARGE SCALE GENOMIC DNA]</scope>
    <source>
        <strain evidence="3 4">IJ1G</strain>
    </source>
</reference>